<evidence type="ECO:0000256" key="1">
    <source>
        <dbReference type="ARBA" id="ARBA00009156"/>
    </source>
</evidence>
<keyword evidence="2" id="KW-0119">Carbohydrate metabolism</keyword>
<dbReference type="InterPro" id="IPR043129">
    <property type="entry name" value="ATPase_NBD"/>
</dbReference>
<comment type="similarity">
    <text evidence="1">Belongs to the FGGY kinase family.</text>
</comment>
<evidence type="ECO:0000256" key="5">
    <source>
        <dbReference type="SAM" id="MobiDB-lite"/>
    </source>
</evidence>
<reference evidence="8" key="1">
    <citation type="journal article" date="2019" name="Int. J. Syst. Evol. Microbiol.">
        <title>The Global Catalogue of Microorganisms (GCM) 10K type strain sequencing project: providing services to taxonomists for standard genome sequencing and annotation.</title>
        <authorList>
            <consortium name="The Broad Institute Genomics Platform"/>
            <consortium name="The Broad Institute Genome Sequencing Center for Infectious Disease"/>
            <person name="Wu L."/>
            <person name="Ma J."/>
        </authorList>
    </citation>
    <scope>NUCLEOTIDE SEQUENCE [LARGE SCALE GENOMIC DNA]</scope>
    <source>
        <strain evidence="8">NBRC 108565</strain>
    </source>
</reference>
<keyword evidence="2" id="KW-0859">Xylose metabolism</keyword>
<evidence type="ECO:0000313" key="7">
    <source>
        <dbReference type="EMBL" id="BDZ41344.1"/>
    </source>
</evidence>
<feature type="region of interest" description="Disordered" evidence="5">
    <location>
        <begin position="217"/>
        <end position="251"/>
    </location>
</feature>
<evidence type="ECO:0000256" key="4">
    <source>
        <dbReference type="ARBA" id="ARBA00022777"/>
    </source>
</evidence>
<evidence type="ECO:0000256" key="3">
    <source>
        <dbReference type="ARBA" id="ARBA00022679"/>
    </source>
</evidence>
<feature type="domain" description="Carbohydrate kinase FGGY N-terminal" evidence="6">
    <location>
        <begin position="4"/>
        <end position="195"/>
    </location>
</feature>
<evidence type="ECO:0000313" key="8">
    <source>
        <dbReference type="Proteomes" id="UP001321475"/>
    </source>
</evidence>
<organism evidence="7 8">
    <name type="scientific">Paraoerskovia sediminicola</name>
    <dbReference type="NCBI Taxonomy" id="1138587"/>
    <lineage>
        <taxon>Bacteria</taxon>
        <taxon>Bacillati</taxon>
        <taxon>Actinomycetota</taxon>
        <taxon>Actinomycetes</taxon>
        <taxon>Micrococcales</taxon>
        <taxon>Cellulomonadaceae</taxon>
        <taxon>Paraoerskovia</taxon>
    </lineage>
</organism>
<keyword evidence="4" id="KW-0418">Kinase</keyword>
<sequence>MPLVAGVDSSTQSCKIVVRDAETGALVRSGTAPHPDGTEVDPAAWWVAFGEASAAAGGLDDVAAIAVGGQQHGMVVLDEDGEVIRPALLWNDTRSADAALALISELGESTGTAGEQAWADAVGSVLVASLTVTKLRWLADAEPENAARIAAVALPHDWLTWRIAGFGPRSEGLEPDLSALVTDRSDASGTGYLDASADGGAVRTAATCWGSRCVAGRRTSTRSCCPASSARGSPAGSRQGRSPGPRSRAAR</sequence>
<dbReference type="EMBL" id="AP027729">
    <property type="protein sequence ID" value="BDZ41344.1"/>
    <property type="molecule type" value="Genomic_DNA"/>
</dbReference>
<evidence type="ECO:0000256" key="2">
    <source>
        <dbReference type="ARBA" id="ARBA00022629"/>
    </source>
</evidence>
<feature type="compositionally biased region" description="Low complexity" evidence="5">
    <location>
        <begin position="222"/>
        <end position="251"/>
    </location>
</feature>
<dbReference type="Proteomes" id="UP001321475">
    <property type="component" value="Chromosome"/>
</dbReference>
<keyword evidence="3" id="KW-0808">Transferase</keyword>
<dbReference type="Pfam" id="PF00370">
    <property type="entry name" value="FGGY_N"/>
    <property type="match status" value="1"/>
</dbReference>
<dbReference type="InterPro" id="IPR050406">
    <property type="entry name" value="FGGY_Carb_Kinase"/>
</dbReference>
<gene>
    <name evidence="7" type="ORF">GCM10025865_06430</name>
</gene>
<dbReference type="Gene3D" id="3.30.420.40">
    <property type="match status" value="1"/>
</dbReference>
<dbReference type="SUPFAM" id="SSF53067">
    <property type="entry name" value="Actin-like ATPase domain"/>
    <property type="match status" value="1"/>
</dbReference>
<proteinExistence type="inferred from homology"/>
<dbReference type="PANTHER" id="PTHR43095">
    <property type="entry name" value="SUGAR KINASE"/>
    <property type="match status" value="1"/>
</dbReference>
<dbReference type="PANTHER" id="PTHR43095:SF5">
    <property type="entry name" value="XYLULOSE KINASE"/>
    <property type="match status" value="1"/>
</dbReference>
<protein>
    <recommendedName>
        <fullName evidence="6">Carbohydrate kinase FGGY N-terminal domain-containing protein</fullName>
    </recommendedName>
</protein>
<dbReference type="InterPro" id="IPR018484">
    <property type="entry name" value="FGGY_N"/>
</dbReference>
<keyword evidence="8" id="KW-1185">Reference proteome</keyword>
<name>A0ABM8G001_9CELL</name>
<accession>A0ABM8G001</accession>
<evidence type="ECO:0000259" key="6">
    <source>
        <dbReference type="Pfam" id="PF00370"/>
    </source>
</evidence>